<evidence type="ECO:0000313" key="2">
    <source>
        <dbReference type="EMBL" id="QGU03280.1"/>
    </source>
</evidence>
<reference evidence="3" key="1">
    <citation type="submission" date="2019-11" db="EMBL/GenBank/DDBJ databases">
        <title>Complete genome sequence of Corynebacterium kalinowskii 1959, a novel Corynebacterium species isolated from soil of a small paddock in Vilsendorf, Germany.</title>
        <authorList>
            <person name="Schaffert L."/>
            <person name="Ruwe M."/>
            <person name="Milse J."/>
            <person name="Hanuschka K."/>
            <person name="Ortseifen V."/>
            <person name="Droste J."/>
            <person name="Brandt D."/>
            <person name="Schlueter L."/>
            <person name="Kutter Y."/>
            <person name="Vinke S."/>
            <person name="Viehoefer P."/>
            <person name="Jacob L."/>
            <person name="Luebke N.-C."/>
            <person name="Schulte-Berndt E."/>
            <person name="Hain C."/>
            <person name="Linder M."/>
            <person name="Schmidt P."/>
            <person name="Wollenschlaeger L."/>
            <person name="Luttermann T."/>
            <person name="Thieme E."/>
            <person name="Hassa J."/>
            <person name="Haak M."/>
            <person name="Wittchen M."/>
            <person name="Mentz A."/>
            <person name="Persicke M."/>
            <person name="Busche T."/>
            <person name="Ruckert C."/>
        </authorList>
    </citation>
    <scope>NUCLEOTIDE SEQUENCE [LARGE SCALE GENOMIC DNA]</scope>
    <source>
        <strain evidence="3">1959</strain>
    </source>
</reference>
<dbReference type="PANTHER" id="PTHR30327:SF1">
    <property type="entry name" value="UPF0301 PROTEIN YQGE"/>
    <property type="match status" value="1"/>
</dbReference>
<dbReference type="Pfam" id="PF02622">
    <property type="entry name" value="DUF179"/>
    <property type="match status" value="1"/>
</dbReference>
<accession>A0A6B8W0Y1</accession>
<organism evidence="2 3">
    <name type="scientific">Corynebacterium kalinowskii</name>
    <dbReference type="NCBI Taxonomy" id="2675216"/>
    <lineage>
        <taxon>Bacteria</taxon>
        <taxon>Bacillati</taxon>
        <taxon>Actinomycetota</taxon>
        <taxon>Actinomycetes</taxon>
        <taxon>Mycobacteriales</taxon>
        <taxon>Corynebacteriaceae</taxon>
        <taxon>Corynebacterium</taxon>
    </lineage>
</organism>
<comment type="similarity">
    <text evidence="1">Belongs to the UPF0301 (AlgH) family.</text>
</comment>
<gene>
    <name evidence="2" type="ORF">CKALI_12210</name>
</gene>
<sequence length="204" mass="22449">MEDFFADRLFRALELGDVHPGTLLLAAPGMDLDFRTRSVVMVVEQTAEHTLGVALNMRGDIAVANVMEHLVPLVAKPQAFYVGGEENRDSIVALGVLKAGLTPAALAEVPFVRYLDHRIVVIDLRTPIEQLQDIVESVRLFAGFIEWQGNDLAEELGQGYWYATPALASDIIAPGAVDLWAEVLRRQPMPLPLFATFPADLEDN</sequence>
<proteinExistence type="inferred from homology"/>
<evidence type="ECO:0000256" key="1">
    <source>
        <dbReference type="ARBA" id="ARBA00009600"/>
    </source>
</evidence>
<evidence type="ECO:0008006" key="4">
    <source>
        <dbReference type="Google" id="ProtNLM"/>
    </source>
</evidence>
<dbReference type="AlphaFoldDB" id="A0A6B8W0Y1"/>
<dbReference type="InterPro" id="IPR003774">
    <property type="entry name" value="AlgH-like"/>
</dbReference>
<dbReference type="EMBL" id="CP046452">
    <property type="protein sequence ID" value="QGU03280.1"/>
    <property type="molecule type" value="Genomic_DNA"/>
</dbReference>
<dbReference type="KEGG" id="ckw:CKALI_12210"/>
<evidence type="ECO:0000313" key="3">
    <source>
        <dbReference type="Proteomes" id="UP000427071"/>
    </source>
</evidence>
<keyword evidence="3" id="KW-1185">Reference proteome</keyword>
<dbReference type="SUPFAM" id="SSF143456">
    <property type="entry name" value="VC0467-like"/>
    <property type="match status" value="1"/>
</dbReference>
<dbReference type="PANTHER" id="PTHR30327">
    <property type="entry name" value="UNCHARACTERIZED PROTEIN YQGE"/>
    <property type="match status" value="1"/>
</dbReference>
<protein>
    <recommendedName>
        <fullName evidence="4">YqgE/AlgH family protein</fullName>
    </recommendedName>
</protein>
<dbReference type="GO" id="GO:0005829">
    <property type="term" value="C:cytosol"/>
    <property type="evidence" value="ECO:0007669"/>
    <property type="project" value="TreeGrafter"/>
</dbReference>
<dbReference type="Gene3D" id="3.40.1740.10">
    <property type="entry name" value="VC0467-like"/>
    <property type="match status" value="1"/>
</dbReference>
<name>A0A6B8W0Y1_9CORY</name>
<dbReference type="RefSeq" id="WP_156193586.1">
    <property type="nucleotide sequence ID" value="NZ_CP046452.1"/>
</dbReference>
<dbReference type="Proteomes" id="UP000427071">
    <property type="component" value="Chromosome"/>
</dbReference>